<comment type="caution">
    <text evidence="4">The sequence shown here is derived from an EMBL/GenBank/DDBJ whole genome shotgun (WGS) entry which is preliminary data.</text>
</comment>
<organism evidence="4 5">
    <name type="scientific">Nocardia callitridis</name>
    <dbReference type="NCBI Taxonomy" id="648753"/>
    <lineage>
        <taxon>Bacteria</taxon>
        <taxon>Bacillati</taxon>
        <taxon>Actinomycetota</taxon>
        <taxon>Actinomycetes</taxon>
        <taxon>Mycobacteriales</taxon>
        <taxon>Nocardiaceae</taxon>
        <taxon>Nocardia</taxon>
    </lineage>
</organism>
<comment type="similarity">
    <text evidence="1">Belongs to the short-chain dehydrogenases/reductases (SDR) family.</text>
</comment>
<protein>
    <submittedName>
        <fullName evidence="4">2,3-dihydro-2,3-dihydroxybenzoate dehydrogenase</fullName>
    </submittedName>
</protein>
<dbReference type="PANTHER" id="PTHR43669:SF3">
    <property type="entry name" value="ALCOHOL DEHYDROGENASE, PUTATIVE (AFU_ORTHOLOGUE AFUA_3G03445)-RELATED"/>
    <property type="match status" value="1"/>
</dbReference>
<evidence type="ECO:0000256" key="2">
    <source>
        <dbReference type="ARBA" id="ARBA00023002"/>
    </source>
</evidence>
<keyword evidence="2" id="KW-0560">Oxidoreductase</keyword>
<dbReference type="EMBL" id="BAABJM010000002">
    <property type="protein sequence ID" value="GAA5056248.1"/>
    <property type="molecule type" value="Genomic_DNA"/>
</dbReference>
<evidence type="ECO:0000313" key="5">
    <source>
        <dbReference type="Proteomes" id="UP001500603"/>
    </source>
</evidence>
<dbReference type="InterPro" id="IPR036291">
    <property type="entry name" value="NAD(P)-bd_dom_sf"/>
</dbReference>
<dbReference type="PROSITE" id="PS00061">
    <property type="entry name" value="ADH_SHORT"/>
    <property type="match status" value="1"/>
</dbReference>
<accession>A0ABP9KGB9</accession>
<evidence type="ECO:0000313" key="4">
    <source>
        <dbReference type="EMBL" id="GAA5056248.1"/>
    </source>
</evidence>
<evidence type="ECO:0000259" key="3">
    <source>
        <dbReference type="SMART" id="SM00822"/>
    </source>
</evidence>
<dbReference type="PRINTS" id="PR00080">
    <property type="entry name" value="SDRFAMILY"/>
</dbReference>
<dbReference type="SUPFAM" id="SSF51735">
    <property type="entry name" value="NAD(P)-binding Rossmann-fold domains"/>
    <property type="match status" value="1"/>
</dbReference>
<dbReference type="InterPro" id="IPR020904">
    <property type="entry name" value="Sc_DH/Rdtase_CS"/>
</dbReference>
<evidence type="ECO:0000256" key="1">
    <source>
        <dbReference type="ARBA" id="ARBA00006484"/>
    </source>
</evidence>
<dbReference type="PRINTS" id="PR00081">
    <property type="entry name" value="GDHRDH"/>
</dbReference>
<reference evidence="5" key="1">
    <citation type="journal article" date="2019" name="Int. J. Syst. Evol. Microbiol.">
        <title>The Global Catalogue of Microorganisms (GCM) 10K type strain sequencing project: providing services to taxonomists for standard genome sequencing and annotation.</title>
        <authorList>
            <consortium name="The Broad Institute Genomics Platform"/>
            <consortium name="The Broad Institute Genome Sequencing Center for Infectious Disease"/>
            <person name="Wu L."/>
            <person name="Ma J."/>
        </authorList>
    </citation>
    <scope>NUCLEOTIDE SEQUENCE [LARGE SCALE GENOMIC DNA]</scope>
    <source>
        <strain evidence="5">JCM 18298</strain>
    </source>
</reference>
<proteinExistence type="inferred from homology"/>
<keyword evidence="5" id="KW-1185">Reference proteome</keyword>
<dbReference type="SMART" id="SM00822">
    <property type="entry name" value="PKS_KR"/>
    <property type="match status" value="1"/>
</dbReference>
<dbReference type="Pfam" id="PF13561">
    <property type="entry name" value="adh_short_C2"/>
    <property type="match status" value="1"/>
</dbReference>
<gene>
    <name evidence="4" type="primary">dhbA</name>
    <name evidence="4" type="ORF">GCM10023318_33470</name>
</gene>
<dbReference type="InterPro" id="IPR002347">
    <property type="entry name" value="SDR_fam"/>
</dbReference>
<dbReference type="Gene3D" id="3.40.50.720">
    <property type="entry name" value="NAD(P)-binding Rossmann-like Domain"/>
    <property type="match status" value="1"/>
</dbReference>
<dbReference type="Proteomes" id="UP001500603">
    <property type="component" value="Unassembled WGS sequence"/>
</dbReference>
<name>A0ABP9KGB9_9NOCA</name>
<dbReference type="RefSeq" id="WP_345496298.1">
    <property type="nucleotide sequence ID" value="NZ_BAABJM010000002.1"/>
</dbReference>
<feature type="domain" description="Ketoreductase" evidence="3">
    <location>
        <begin position="9"/>
        <end position="189"/>
    </location>
</feature>
<dbReference type="InterPro" id="IPR057326">
    <property type="entry name" value="KR_dom"/>
</dbReference>
<dbReference type="PANTHER" id="PTHR43669">
    <property type="entry name" value="5-KETO-D-GLUCONATE 5-REDUCTASE"/>
    <property type="match status" value="1"/>
</dbReference>
<sequence>MPVTGEARGAVVVTGAAGGIGAAVAAAFAARSAPIALLDHDPAVHAVRARLAAEYPDAESHSAIVDVTDRDAVDGAFDEAIATLGPPSVVVHAAGVIQTGPVAELTARQWDRVFGVNATGTVNVTRRAADDLVTAGGGALVVITSNAASTPRAGMAAYCASKAAAAAFSRSLGLEVAQHGVRVNLVSPGSTDTPMLRGMHAGDTGGDELTAAARERLLAGEPERFRLGIPLQRVAHAADVAEAVLFLASDAACHITLHDLRIDGGATLDM</sequence>